<dbReference type="InterPro" id="IPR029439">
    <property type="entry name" value="Wzt_C"/>
</dbReference>
<dbReference type="CDD" id="cd03220">
    <property type="entry name" value="ABC_KpsT_Wzt"/>
    <property type="match status" value="1"/>
</dbReference>
<dbReference type="InterPro" id="IPR003593">
    <property type="entry name" value="AAA+_ATPase"/>
</dbReference>
<evidence type="ECO:0000259" key="6">
    <source>
        <dbReference type="PROSITE" id="PS50893"/>
    </source>
</evidence>
<evidence type="ECO:0000313" key="7">
    <source>
        <dbReference type="EMBL" id="BBI36179.1"/>
    </source>
</evidence>
<evidence type="ECO:0000256" key="5">
    <source>
        <dbReference type="ARBA" id="ARBA00022967"/>
    </source>
</evidence>
<keyword evidence="4 7" id="KW-0067">ATP-binding</keyword>
<comment type="similarity">
    <text evidence="1">Belongs to the ABC transporter superfamily.</text>
</comment>
<evidence type="ECO:0000256" key="4">
    <source>
        <dbReference type="ARBA" id="ARBA00022840"/>
    </source>
</evidence>
<dbReference type="RefSeq" id="WP_130615454.1">
    <property type="nucleotide sequence ID" value="NZ_AP019400.1"/>
</dbReference>
<dbReference type="Pfam" id="PF00005">
    <property type="entry name" value="ABC_tran"/>
    <property type="match status" value="1"/>
</dbReference>
<dbReference type="InterPro" id="IPR015860">
    <property type="entry name" value="ABC_transpr_TagH-like"/>
</dbReference>
<dbReference type="Gene3D" id="3.40.50.300">
    <property type="entry name" value="P-loop containing nucleotide triphosphate hydrolases"/>
    <property type="match status" value="1"/>
</dbReference>
<proteinExistence type="inferred from homology"/>
<feature type="domain" description="ABC transporter" evidence="6">
    <location>
        <begin position="6"/>
        <end position="248"/>
    </location>
</feature>
<dbReference type="Proteomes" id="UP000289856">
    <property type="component" value="Chromosome"/>
</dbReference>
<dbReference type="GO" id="GO:0016887">
    <property type="term" value="F:ATP hydrolysis activity"/>
    <property type="evidence" value="ECO:0007669"/>
    <property type="project" value="InterPro"/>
</dbReference>
<sequence>MEHHAVKLQGISKKYKRYKKSHHRLLEWITSGKIKMHEDFWALKNVSLSVDKGECIGIIGHNGAGKSTLLKLLSKSLWPTTGTVMAQGNVVSLLELGTGFHPELTGIENIYTSGKLLGYSNEYITSKLNGIIEFSELSEQFLNQSVKSYSSGMYVRLAFSLFANLEPDVYIVDEALSVGDIFFQQKCFDFLQQLKSNGTAIILVTHDMQTVKKYCDRVIIMEDGCITHEGNPLEMVNLFYTMGRGPLNEQIDENNRQMINNSLDEYIEVPEESKRNVLHAVGSRRGNGDIKIIGAVICDVEGNELRTAQTGDRVFLNIYAEVIKDTPNLTFAYQFSDRHNTVVFGQNSYMLDRTMLSASKSEIIKAEFEIEMNLFQGLYTVMVAVTECQTESAQLIYDWVEGCMTLEILRPIWRTFHGAAYMDSSFKIESYKP</sequence>
<dbReference type="Pfam" id="PF14524">
    <property type="entry name" value="Wzt_C"/>
    <property type="match status" value="1"/>
</dbReference>
<keyword evidence="3" id="KW-0547">Nucleotide-binding</keyword>
<name>A0A3T1DDL4_9BACL</name>
<keyword evidence="2" id="KW-0813">Transport</keyword>
<dbReference type="CDD" id="cd10147">
    <property type="entry name" value="Wzt_C-like"/>
    <property type="match status" value="1"/>
</dbReference>
<organism evidence="7 8">
    <name type="scientific">Cohnella abietis</name>
    <dbReference type="NCBI Taxonomy" id="2507935"/>
    <lineage>
        <taxon>Bacteria</taxon>
        <taxon>Bacillati</taxon>
        <taxon>Bacillota</taxon>
        <taxon>Bacilli</taxon>
        <taxon>Bacillales</taxon>
        <taxon>Paenibacillaceae</taxon>
        <taxon>Cohnella</taxon>
    </lineage>
</organism>
<reference evidence="7 8" key="1">
    <citation type="submission" date="2019-01" db="EMBL/GenBank/DDBJ databases">
        <title>Complete genome sequence of Cohnella hallensis HS21 isolated from Korean fir (Abies koreana) rhizospheric soil.</title>
        <authorList>
            <person name="Jiang L."/>
            <person name="Kang S.W."/>
            <person name="Kim S."/>
            <person name="Jung J."/>
            <person name="Kim C.Y."/>
            <person name="Kim D.H."/>
            <person name="Kim S.W."/>
            <person name="Lee J."/>
        </authorList>
    </citation>
    <scope>NUCLEOTIDE SEQUENCE [LARGE SCALE GENOMIC DNA]</scope>
    <source>
        <strain evidence="7 8">HS21</strain>
    </source>
</reference>
<dbReference type="GO" id="GO:0005524">
    <property type="term" value="F:ATP binding"/>
    <property type="evidence" value="ECO:0007669"/>
    <property type="project" value="UniProtKB-KW"/>
</dbReference>
<keyword evidence="8" id="KW-1185">Reference proteome</keyword>
<accession>A0A3T1DDL4</accession>
<protein>
    <submittedName>
        <fullName evidence="7">ABC transporter ATP-binding protein</fullName>
    </submittedName>
</protein>
<dbReference type="GO" id="GO:0140359">
    <property type="term" value="F:ABC-type transporter activity"/>
    <property type="evidence" value="ECO:0007669"/>
    <property type="project" value="InterPro"/>
</dbReference>
<dbReference type="InterPro" id="IPR027417">
    <property type="entry name" value="P-loop_NTPase"/>
</dbReference>
<dbReference type="SMART" id="SM00382">
    <property type="entry name" value="AAA"/>
    <property type="match status" value="1"/>
</dbReference>
<evidence type="ECO:0000256" key="3">
    <source>
        <dbReference type="ARBA" id="ARBA00022741"/>
    </source>
</evidence>
<keyword evidence="5" id="KW-1278">Translocase</keyword>
<dbReference type="KEGG" id="cohn:KCTCHS21_55780"/>
<dbReference type="InterPro" id="IPR050683">
    <property type="entry name" value="Bact_Polysacc_Export_ATP-bd"/>
</dbReference>
<dbReference type="Gene3D" id="2.70.50.60">
    <property type="entry name" value="abc- transporter (atp binding component) like domain"/>
    <property type="match status" value="1"/>
</dbReference>
<dbReference type="AlphaFoldDB" id="A0A3T1DDL4"/>
<dbReference type="SUPFAM" id="SSF52540">
    <property type="entry name" value="P-loop containing nucleoside triphosphate hydrolases"/>
    <property type="match status" value="1"/>
</dbReference>
<dbReference type="PANTHER" id="PTHR46743">
    <property type="entry name" value="TEICHOIC ACIDS EXPORT ATP-BINDING PROTEIN TAGH"/>
    <property type="match status" value="1"/>
</dbReference>
<dbReference type="PANTHER" id="PTHR46743:SF2">
    <property type="entry name" value="TEICHOIC ACIDS EXPORT ATP-BINDING PROTEIN TAGH"/>
    <property type="match status" value="1"/>
</dbReference>
<dbReference type="GO" id="GO:0016020">
    <property type="term" value="C:membrane"/>
    <property type="evidence" value="ECO:0007669"/>
    <property type="project" value="InterPro"/>
</dbReference>
<gene>
    <name evidence="7" type="ORF">KCTCHS21_55780</name>
</gene>
<dbReference type="PROSITE" id="PS50893">
    <property type="entry name" value="ABC_TRANSPORTER_2"/>
    <property type="match status" value="1"/>
</dbReference>
<dbReference type="OrthoDB" id="9778870at2"/>
<evidence type="ECO:0000256" key="2">
    <source>
        <dbReference type="ARBA" id="ARBA00022448"/>
    </source>
</evidence>
<evidence type="ECO:0000256" key="1">
    <source>
        <dbReference type="ARBA" id="ARBA00005417"/>
    </source>
</evidence>
<evidence type="ECO:0000313" key="8">
    <source>
        <dbReference type="Proteomes" id="UP000289856"/>
    </source>
</evidence>
<dbReference type="InterPro" id="IPR003439">
    <property type="entry name" value="ABC_transporter-like_ATP-bd"/>
</dbReference>
<dbReference type="EMBL" id="AP019400">
    <property type="protein sequence ID" value="BBI36179.1"/>
    <property type="molecule type" value="Genomic_DNA"/>
</dbReference>